<dbReference type="AlphaFoldDB" id="A0A2I0WXZ7"/>
<feature type="chain" id="PRO_5014147369" evidence="15">
    <location>
        <begin position="26"/>
        <end position="130"/>
    </location>
</feature>
<evidence type="ECO:0000256" key="14">
    <source>
        <dbReference type="ARBA" id="ARBA00038393"/>
    </source>
</evidence>
<keyword evidence="12" id="KW-1015">Disulfide bond</keyword>
<keyword evidence="3" id="KW-0295">Fungicide</keyword>
<organism evidence="17 18">
    <name type="scientific">Dendrobium catenatum</name>
    <dbReference type="NCBI Taxonomy" id="906689"/>
    <lineage>
        <taxon>Eukaryota</taxon>
        <taxon>Viridiplantae</taxon>
        <taxon>Streptophyta</taxon>
        <taxon>Embryophyta</taxon>
        <taxon>Tracheophyta</taxon>
        <taxon>Spermatophyta</taxon>
        <taxon>Magnoliopsida</taxon>
        <taxon>Liliopsida</taxon>
        <taxon>Asparagales</taxon>
        <taxon>Orchidaceae</taxon>
        <taxon>Epidendroideae</taxon>
        <taxon>Malaxideae</taxon>
        <taxon>Dendrobiinae</taxon>
        <taxon>Dendrobium</taxon>
    </lineage>
</organism>
<dbReference type="GO" id="GO:0042742">
    <property type="term" value="P:defense response to bacterium"/>
    <property type="evidence" value="ECO:0007669"/>
    <property type="project" value="UniProtKB-KW"/>
</dbReference>
<evidence type="ECO:0000256" key="9">
    <source>
        <dbReference type="ARBA" id="ARBA00022949"/>
    </source>
</evidence>
<keyword evidence="8" id="KW-0611">Plant defense</keyword>
<evidence type="ECO:0000256" key="4">
    <source>
        <dbReference type="ARBA" id="ARBA00022581"/>
    </source>
</evidence>
<dbReference type="PANTHER" id="PTHR32080:SF54">
    <property type="entry name" value="GNK2-HOMOLOGOUS DOMAIN-CONTAINING PROTEIN"/>
    <property type="match status" value="1"/>
</dbReference>
<dbReference type="GO" id="GO:0005537">
    <property type="term" value="F:D-mannose binding"/>
    <property type="evidence" value="ECO:0007669"/>
    <property type="project" value="UniProtKB-KW"/>
</dbReference>
<dbReference type="InterPro" id="IPR038408">
    <property type="entry name" value="GNK2_sf"/>
</dbReference>
<dbReference type="GO" id="GO:0031640">
    <property type="term" value="P:killing of cells of another organism"/>
    <property type="evidence" value="ECO:0007669"/>
    <property type="project" value="UniProtKB-KW"/>
</dbReference>
<dbReference type="InterPro" id="IPR002902">
    <property type="entry name" value="GNK2"/>
</dbReference>
<dbReference type="Proteomes" id="UP000233837">
    <property type="component" value="Unassembled WGS sequence"/>
</dbReference>
<dbReference type="InterPro" id="IPR051378">
    <property type="entry name" value="Cell2Cell_Antifungal"/>
</dbReference>
<dbReference type="Pfam" id="PF01657">
    <property type="entry name" value="Stress-antifung"/>
    <property type="match status" value="1"/>
</dbReference>
<keyword evidence="11" id="KW-0465">Mannose-binding</keyword>
<evidence type="ECO:0000256" key="12">
    <source>
        <dbReference type="ARBA" id="ARBA00023157"/>
    </source>
</evidence>
<name>A0A2I0WXZ7_9ASPA</name>
<dbReference type="PROSITE" id="PS51473">
    <property type="entry name" value="GNK2"/>
    <property type="match status" value="1"/>
</dbReference>
<evidence type="ECO:0000313" key="17">
    <source>
        <dbReference type="EMBL" id="PKU80538.1"/>
    </source>
</evidence>
<dbReference type="GO" id="GO:0009506">
    <property type="term" value="C:plasmodesma"/>
    <property type="evidence" value="ECO:0007669"/>
    <property type="project" value="UniProtKB-SubCell"/>
</dbReference>
<accession>A0A2I0WXZ7</accession>
<evidence type="ECO:0000256" key="1">
    <source>
        <dbReference type="ARBA" id="ARBA00004251"/>
    </source>
</evidence>
<proteinExistence type="inferred from homology"/>
<evidence type="ECO:0000256" key="10">
    <source>
        <dbReference type="ARBA" id="ARBA00023022"/>
    </source>
</evidence>
<evidence type="ECO:0000313" key="18">
    <source>
        <dbReference type="Proteomes" id="UP000233837"/>
    </source>
</evidence>
<evidence type="ECO:0000256" key="7">
    <source>
        <dbReference type="ARBA" id="ARBA00022737"/>
    </source>
</evidence>
<sequence length="130" mass="14370">MPKPRFLAALLLLLISSTPFPAACASSSVCNLEKFIAYGIFAINLDHLFNDLVEFGSVKPGENYYHMIFDDVLGFPAYGRCSCSGSLTAHDCRSCLEWAVDLVTIWCKLAIGGQVELGDCGLRYEQYKFV</sequence>
<evidence type="ECO:0000256" key="15">
    <source>
        <dbReference type="SAM" id="SignalP"/>
    </source>
</evidence>
<dbReference type="GO" id="GO:0050832">
    <property type="term" value="P:defense response to fungus"/>
    <property type="evidence" value="ECO:0007669"/>
    <property type="project" value="UniProtKB-KW"/>
</dbReference>
<comment type="similarity">
    <text evidence="14">Belongs to the cysteine-rich repeat secretory protein family. Plasmodesmata-located proteins (PDLD) subfamily.</text>
</comment>
<dbReference type="PANTHER" id="PTHR32080">
    <property type="entry name" value="ANTIFUNGAL PROTEIN GINKBILOBIN-2-LIKE"/>
    <property type="match status" value="1"/>
</dbReference>
<evidence type="ECO:0000256" key="5">
    <source>
        <dbReference type="ARBA" id="ARBA00022729"/>
    </source>
</evidence>
<keyword evidence="10" id="KW-0044">Antibiotic</keyword>
<evidence type="ECO:0000256" key="2">
    <source>
        <dbReference type="ARBA" id="ARBA00022529"/>
    </source>
</evidence>
<evidence type="ECO:0000256" key="11">
    <source>
        <dbReference type="ARBA" id="ARBA00023035"/>
    </source>
</evidence>
<evidence type="ECO:0000256" key="8">
    <source>
        <dbReference type="ARBA" id="ARBA00022821"/>
    </source>
</evidence>
<keyword evidence="4" id="KW-0945">Host-virus interaction</keyword>
<keyword evidence="9" id="KW-0965">Cell junction</keyword>
<keyword evidence="18" id="KW-1185">Reference proteome</keyword>
<dbReference type="CDD" id="cd23509">
    <property type="entry name" value="Gnk2-like"/>
    <property type="match status" value="1"/>
</dbReference>
<feature type="signal peptide" evidence="15">
    <location>
        <begin position="1"/>
        <end position="25"/>
    </location>
</feature>
<feature type="domain" description="Gnk2-homologous" evidence="16">
    <location>
        <begin position="23"/>
        <end position="129"/>
    </location>
</feature>
<keyword evidence="5 15" id="KW-0732">Signal</keyword>
<reference evidence="17 18" key="1">
    <citation type="journal article" date="2016" name="Sci. Rep.">
        <title>The Dendrobium catenatum Lindl. genome sequence provides insights into polysaccharide synthase, floral development and adaptive evolution.</title>
        <authorList>
            <person name="Zhang G.Q."/>
            <person name="Xu Q."/>
            <person name="Bian C."/>
            <person name="Tsai W.C."/>
            <person name="Yeh C.M."/>
            <person name="Liu K.W."/>
            <person name="Yoshida K."/>
            <person name="Zhang L.S."/>
            <person name="Chang S.B."/>
            <person name="Chen F."/>
            <person name="Shi Y."/>
            <person name="Su Y.Y."/>
            <person name="Zhang Y.Q."/>
            <person name="Chen L.J."/>
            <person name="Yin Y."/>
            <person name="Lin M."/>
            <person name="Huang H."/>
            <person name="Deng H."/>
            <person name="Wang Z.W."/>
            <person name="Zhu S.L."/>
            <person name="Zhao X."/>
            <person name="Deng C."/>
            <person name="Niu S.C."/>
            <person name="Huang J."/>
            <person name="Wang M."/>
            <person name="Liu G.H."/>
            <person name="Yang H.J."/>
            <person name="Xiao X.J."/>
            <person name="Hsiao Y.Y."/>
            <person name="Wu W.L."/>
            <person name="Chen Y.Y."/>
            <person name="Mitsuda N."/>
            <person name="Ohme-Takagi M."/>
            <person name="Luo Y.B."/>
            <person name="Van de Peer Y."/>
            <person name="Liu Z.J."/>
        </authorList>
    </citation>
    <scope>NUCLEOTIDE SEQUENCE [LARGE SCALE GENOMIC DNA]</scope>
    <source>
        <tissue evidence="17">The whole plant</tissue>
    </source>
</reference>
<keyword evidence="6" id="KW-0430">Lectin</keyword>
<dbReference type="EMBL" id="KZ502327">
    <property type="protein sequence ID" value="PKU80538.1"/>
    <property type="molecule type" value="Genomic_DNA"/>
</dbReference>
<dbReference type="OrthoDB" id="1888914at2759"/>
<evidence type="ECO:0000259" key="16">
    <source>
        <dbReference type="PROSITE" id="PS51473"/>
    </source>
</evidence>
<dbReference type="GO" id="GO:0005886">
    <property type="term" value="C:plasma membrane"/>
    <property type="evidence" value="ECO:0007669"/>
    <property type="project" value="UniProtKB-SubCell"/>
</dbReference>
<reference evidence="17 18" key="2">
    <citation type="journal article" date="2017" name="Nature">
        <title>The Apostasia genome and the evolution of orchids.</title>
        <authorList>
            <person name="Zhang G.Q."/>
            <person name="Liu K.W."/>
            <person name="Li Z."/>
            <person name="Lohaus R."/>
            <person name="Hsiao Y.Y."/>
            <person name="Niu S.C."/>
            <person name="Wang J.Y."/>
            <person name="Lin Y.C."/>
            <person name="Xu Q."/>
            <person name="Chen L.J."/>
            <person name="Yoshida K."/>
            <person name="Fujiwara S."/>
            <person name="Wang Z.W."/>
            <person name="Zhang Y.Q."/>
            <person name="Mitsuda N."/>
            <person name="Wang M."/>
            <person name="Liu G.H."/>
            <person name="Pecoraro L."/>
            <person name="Huang H.X."/>
            <person name="Xiao X.J."/>
            <person name="Lin M."/>
            <person name="Wu X.Y."/>
            <person name="Wu W.L."/>
            <person name="Chen Y.Y."/>
            <person name="Chang S.B."/>
            <person name="Sakamoto S."/>
            <person name="Ohme-Takagi M."/>
            <person name="Yagi M."/>
            <person name="Zeng S.J."/>
            <person name="Shen C.Y."/>
            <person name="Yeh C.M."/>
            <person name="Luo Y.B."/>
            <person name="Tsai W.C."/>
            <person name="Van de Peer Y."/>
            <person name="Liu Z.J."/>
        </authorList>
    </citation>
    <scope>NUCLEOTIDE SEQUENCE [LARGE SCALE GENOMIC DNA]</scope>
    <source>
        <tissue evidence="17">The whole plant</tissue>
    </source>
</reference>
<dbReference type="Gene3D" id="3.30.430.20">
    <property type="entry name" value="Gnk2 domain, C-X8-C-X2-C motif"/>
    <property type="match status" value="1"/>
</dbReference>
<evidence type="ECO:0000256" key="6">
    <source>
        <dbReference type="ARBA" id="ARBA00022734"/>
    </source>
</evidence>
<keyword evidence="7" id="KW-0677">Repeat</keyword>
<evidence type="ECO:0000256" key="3">
    <source>
        <dbReference type="ARBA" id="ARBA00022577"/>
    </source>
</evidence>
<keyword evidence="2" id="KW-0929">Antimicrobial</keyword>
<evidence type="ECO:0000256" key="13">
    <source>
        <dbReference type="ARBA" id="ARBA00024184"/>
    </source>
</evidence>
<gene>
    <name evidence="17" type="primary">GNK2</name>
    <name evidence="17" type="ORF">MA16_Dca011662</name>
</gene>
<comment type="subcellular location">
    <subcellularLocation>
        <location evidence="13">Cell junction</location>
        <location evidence="13">Plasmodesma</location>
    </subcellularLocation>
    <subcellularLocation>
        <location evidence="1">Cell membrane</location>
        <topology evidence="1">Single-pass type I membrane protein</topology>
    </subcellularLocation>
</comment>
<protein>
    <submittedName>
        <fullName evidence="17">Antifungal protein ginkbilobin-2</fullName>
    </submittedName>
</protein>